<evidence type="ECO:0000256" key="5">
    <source>
        <dbReference type="ARBA" id="ARBA00022801"/>
    </source>
</evidence>
<keyword evidence="6" id="KW-0106">Calcium</keyword>
<reference evidence="9" key="1">
    <citation type="journal article" date="2020" name="Stud. Mycol.">
        <title>101 Dothideomycetes genomes: a test case for predicting lifestyles and emergence of pathogens.</title>
        <authorList>
            <person name="Haridas S."/>
            <person name="Albert R."/>
            <person name="Binder M."/>
            <person name="Bloem J."/>
            <person name="Labutti K."/>
            <person name="Salamov A."/>
            <person name="Andreopoulos B."/>
            <person name="Baker S."/>
            <person name="Barry K."/>
            <person name="Bills G."/>
            <person name="Bluhm B."/>
            <person name="Cannon C."/>
            <person name="Castanera R."/>
            <person name="Culley D."/>
            <person name="Daum C."/>
            <person name="Ezra D."/>
            <person name="Gonzalez J."/>
            <person name="Henrissat B."/>
            <person name="Kuo A."/>
            <person name="Liang C."/>
            <person name="Lipzen A."/>
            <person name="Lutzoni F."/>
            <person name="Magnuson J."/>
            <person name="Mondo S."/>
            <person name="Nolan M."/>
            <person name="Ohm R."/>
            <person name="Pangilinan J."/>
            <person name="Park H.-J."/>
            <person name="Ramirez L."/>
            <person name="Alfaro M."/>
            <person name="Sun H."/>
            <person name="Tritt A."/>
            <person name="Yoshinaga Y."/>
            <person name="Zwiers L.-H."/>
            <person name="Turgeon B."/>
            <person name="Goodwin S."/>
            <person name="Spatafora J."/>
            <person name="Crous P."/>
            <person name="Grigoriev I."/>
        </authorList>
    </citation>
    <scope>NUCLEOTIDE SEQUENCE</scope>
    <source>
        <strain evidence="9">CBS 113818</strain>
    </source>
</reference>
<dbReference type="InterPro" id="IPR011118">
    <property type="entry name" value="Tannase/feruloyl_esterase"/>
</dbReference>
<evidence type="ECO:0000256" key="6">
    <source>
        <dbReference type="ARBA" id="ARBA00022837"/>
    </source>
</evidence>
<keyword evidence="5 8" id="KW-0378">Hydrolase</keyword>
<evidence type="ECO:0000256" key="3">
    <source>
        <dbReference type="ARBA" id="ARBA00022723"/>
    </source>
</evidence>
<gene>
    <name evidence="9" type="ORF">CC86DRAFT_344859</name>
</gene>
<dbReference type="OrthoDB" id="3039123at2759"/>
<accession>A0A6A7A9M3</accession>
<evidence type="ECO:0000256" key="8">
    <source>
        <dbReference type="RuleBase" id="RU361238"/>
    </source>
</evidence>
<keyword evidence="2" id="KW-0719">Serine esterase</keyword>
<comment type="similarity">
    <text evidence="1 8">Belongs to the tannase family.</text>
</comment>
<proteinExistence type="inferred from homology"/>
<dbReference type="Proteomes" id="UP000799424">
    <property type="component" value="Unassembled WGS sequence"/>
</dbReference>
<evidence type="ECO:0000313" key="9">
    <source>
        <dbReference type="EMBL" id="KAF2830001.1"/>
    </source>
</evidence>
<dbReference type="AlphaFoldDB" id="A0A6A7A9M3"/>
<keyword evidence="4" id="KW-0732">Signal</keyword>
<protein>
    <recommendedName>
        <fullName evidence="8">Carboxylic ester hydrolase</fullName>
        <ecNumber evidence="8">3.1.1.-</ecNumber>
    </recommendedName>
</protein>
<keyword evidence="10" id="KW-1185">Reference proteome</keyword>
<evidence type="ECO:0000256" key="1">
    <source>
        <dbReference type="ARBA" id="ARBA00006249"/>
    </source>
</evidence>
<evidence type="ECO:0000256" key="2">
    <source>
        <dbReference type="ARBA" id="ARBA00022487"/>
    </source>
</evidence>
<keyword evidence="3" id="KW-0479">Metal-binding</keyword>
<dbReference type="PANTHER" id="PTHR33938:SF13">
    <property type="entry name" value="CARBOXYLIC ESTER HYDROLASE"/>
    <property type="match status" value="1"/>
</dbReference>
<evidence type="ECO:0000256" key="4">
    <source>
        <dbReference type="ARBA" id="ARBA00022729"/>
    </source>
</evidence>
<keyword evidence="7" id="KW-1015">Disulfide bond</keyword>
<sequence>MPNWSNCTPSAIPFPVVFGAEFVNIEARPVLDYIPPGPPSLSWVNHPPLPNTTVDFCNVTLTHTHPGKNDTLRTQIWLPISPEWNHRMQMAGGGGWSAGFDASTSLVYGALTDGYVASTVDGGIRSENGLSPAAWALTSPGNVNYDALQNFAVQGLIDGALATKSVIKSFYGQGVDYAYWNGCSQGGRQGYMFAQRFPDVFDGIAAAAPAINWNPLFFSSMFPQQVLMELKLEEFPHPCEYETLRQAAIAACDGGDGLIDGLIATPETCAFDPHKLVGSPANCSGESLVISKAAALAMDAVWKGARTSNGSFLWYPHGFETEVTMGIGLLASVCSNNGTCVPSRSTLFTDWIRYFIKKDPNYNLNNMTRQDWVSAFKAGKREYGSIIGTDDPDLGEFRAAGGKLLTYHGLADGLIPYGGTRDYYERVSVLDPSLRDFYRYFEAPGAAHCSGGSGGHPEGVWAALVKWVEHGVAPETLVVKNMANKERLLCPYPKKAVFAGNPSNYTAQDFVCK</sequence>
<evidence type="ECO:0000313" key="10">
    <source>
        <dbReference type="Proteomes" id="UP000799424"/>
    </source>
</evidence>
<dbReference type="Pfam" id="PF07519">
    <property type="entry name" value="Tannase"/>
    <property type="match status" value="1"/>
</dbReference>
<name>A0A6A7A9M3_9PLEO</name>
<evidence type="ECO:0000256" key="7">
    <source>
        <dbReference type="ARBA" id="ARBA00023157"/>
    </source>
</evidence>
<dbReference type="Gene3D" id="3.40.50.1820">
    <property type="entry name" value="alpha/beta hydrolase"/>
    <property type="match status" value="1"/>
</dbReference>
<dbReference type="GO" id="GO:0046872">
    <property type="term" value="F:metal ion binding"/>
    <property type="evidence" value="ECO:0007669"/>
    <property type="project" value="UniProtKB-KW"/>
</dbReference>
<dbReference type="EMBL" id="MU006220">
    <property type="protein sequence ID" value="KAF2830001.1"/>
    <property type="molecule type" value="Genomic_DNA"/>
</dbReference>
<dbReference type="PANTHER" id="PTHR33938">
    <property type="entry name" value="FERULOYL ESTERASE B-RELATED"/>
    <property type="match status" value="1"/>
</dbReference>
<dbReference type="GO" id="GO:0030600">
    <property type="term" value="F:feruloyl esterase activity"/>
    <property type="evidence" value="ECO:0007669"/>
    <property type="project" value="UniProtKB-ARBA"/>
</dbReference>
<dbReference type="SUPFAM" id="SSF53474">
    <property type="entry name" value="alpha/beta-Hydrolases"/>
    <property type="match status" value="1"/>
</dbReference>
<dbReference type="InterPro" id="IPR029058">
    <property type="entry name" value="AB_hydrolase_fold"/>
</dbReference>
<organism evidence="9 10">
    <name type="scientific">Ophiobolus disseminans</name>
    <dbReference type="NCBI Taxonomy" id="1469910"/>
    <lineage>
        <taxon>Eukaryota</taxon>
        <taxon>Fungi</taxon>
        <taxon>Dikarya</taxon>
        <taxon>Ascomycota</taxon>
        <taxon>Pezizomycotina</taxon>
        <taxon>Dothideomycetes</taxon>
        <taxon>Pleosporomycetidae</taxon>
        <taxon>Pleosporales</taxon>
        <taxon>Pleosporineae</taxon>
        <taxon>Phaeosphaeriaceae</taxon>
        <taxon>Ophiobolus</taxon>
    </lineage>
</organism>
<dbReference type="EC" id="3.1.1.-" evidence="8"/>